<dbReference type="EMBL" id="JBHTIS010001747">
    <property type="protein sequence ID" value="MFD1048701.1"/>
    <property type="molecule type" value="Genomic_DNA"/>
</dbReference>
<keyword evidence="3" id="KW-1185">Reference proteome</keyword>
<dbReference type="Pfam" id="PF13560">
    <property type="entry name" value="HTH_31"/>
    <property type="match status" value="1"/>
</dbReference>
<evidence type="ECO:0000313" key="2">
    <source>
        <dbReference type="EMBL" id="MFD1048701.1"/>
    </source>
</evidence>
<dbReference type="InterPro" id="IPR010982">
    <property type="entry name" value="Lambda_DNA-bd_dom_sf"/>
</dbReference>
<gene>
    <name evidence="2" type="ORF">ACFQ1S_25805</name>
</gene>
<feature type="domain" description="HTH cro/C1-type" evidence="1">
    <location>
        <begin position="6"/>
        <end position="61"/>
    </location>
</feature>
<dbReference type="SMART" id="SM00530">
    <property type="entry name" value="HTH_XRE"/>
    <property type="match status" value="1"/>
</dbReference>
<organism evidence="2 3">
    <name type="scientific">Kibdelosporangium lantanae</name>
    <dbReference type="NCBI Taxonomy" id="1497396"/>
    <lineage>
        <taxon>Bacteria</taxon>
        <taxon>Bacillati</taxon>
        <taxon>Actinomycetota</taxon>
        <taxon>Actinomycetes</taxon>
        <taxon>Pseudonocardiales</taxon>
        <taxon>Pseudonocardiaceae</taxon>
        <taxon>Kibdelosporangium</taxon>
    </lineage>
</organism>
<dbReference type="Proteomes" id="UP001597045">
    <property type="component" value="Unassembled WGS sequence"/>
</dbReference>
<protein>
    <submittedName>
        <fullName evidence="2">Helix-turn-helix domain-containing protein</fullName>
    </submittedName>
</protein>
<dbReference type="CDD" id="cd00093">
    <property type="entry name" value="HTH_XRE"/>
    <property type="match status" value="1"/>
</dbReference>
<reference evidence="3" key="1">
    <citation type="journal article" date="2019" name="Int. J. Syst. Evol. Microbiol.">
        <title>The Global Catalogue of Microorganisms (GCM) 10K type strain sequencing project: providing services to taxonomists for standard genome sequencing and annotation.</title>
        <authorList>
            <consortium name="The Broad Institute Genomics Platform"/>
            <consortium name="The Broad Institute Genome Sequencing Center for Infectious Disease"/>
            <person name="Wu L."/>
            <person name="Ma J."/>
        </authorList>
    </citation>
    <scope>NUCLEOTIDE SEQUENCE [LARGE SCALE GENOMIC DNA]</scope>
    <source>
        <strain evidence="3">JCM 31486</strain>
    </source>
</reference>
<comment type="caution">
    <text evidence="2">The sequence shown here is derived from an EMBL/GenBank/DDBJ whole genome shotgun (WGS) entry which is preliminary data.</text>
</comment>
<evidence type="ECO:0000259" key="1">
    <source>
        <dbReference type="PROSITE" id="PS50943"/>
    </source>
</evidence>
<proteinExistence type="predicted"/>
<dbReference type="Gene3D" id="1.10.260.40">
    <property type="entry name" value="lambda repressor-like DNA-binding domains"/>
    <property type="match status" value="1"/>
</dbReference>
<sequence>MLGEILVGLRSGRGLSQEQLAERSGISVRAIGEIERGATRRPQRGTLRALADSLGLTGEERTVSDETVEALFRAAQDWGLNGARVQLWDDLGDNQLNQRWTETTW</sequence>
<dbReference type="SUPFAM" id="SSF47413">
    <property type="entry name" value="lambda repressor-like DNA-binding domains"/>
    <property type="match status" value="1"/>
</dbReference>
<accession>A0ABW3MEJ0</accession>
<dbReference type="InterPro" id="IPR001387">
    <property type="entry name" value="Cro/C1-type_HTH"/>
</dbReference>
<dbReference type="PROSITE" id="PS50943">
    <property type="entry name" value="HTH_CROC1"/>
    <property type="match status" value="1"/>
</dbReference>
<evidence type="ECO:0000313" key="3">
    <source>
        <dbReference type="Proteomes" id="UP001597045"/>
    </source>
</evidence>
<name>A0ABW3MEJ0_9PSEU</name>